<keyword evidence="1" id="KW-1133">Transmembrane helix</keyword>
<keyword evidence="4" id="KW-1185">Reference proteome</keyword>
<dbReference type="EMBL" id="JH604634">
    <property type="protein sequence ID" value="EHY66095.1"/>
    <property type="molecule type" value="Genomic_DNA"/>
</dbReference>
<accession>A0A086J266</accession>
<reference evidence="3" key="2">
    <citation type="submission" date="2012-10" db="EMBL/GenBank/DDBJ databases">
        <authorList>
            <consortium name="The Broad Institute Genome Sequencing Platform"/>
            <consortium name="The Broad Institute Genome Sequencing Center for Infectious Disease"/>
            <person name="Cuomo C."/>
            <person name="Troemel E."/>
            <person name="Walker B."/>
            <person name="Young S.K."/>
            <person name="Zeng Q."/>
            <person name="Gargeya S."/>
            <person name="Fitzgerald M."/>
            <person name="Haas B."/>
            <person name="Abouelleil A."/>
            <person name="Alvarado L."/>
            <person name="Arachchi H.M."/>
            <person name="Berlin A.M."/>
            <person name="Chapman S.B."/>
            <person name="Goldberg J."/>
            <person name="Griggs A."/>
            <person name="Gujja S."/>
            <person name="Hansen M."/>
            <person name="Howarth C."/>
            <person name="Imamovic A."/>
            <person name="Larimer J."/>
            <person name="McCowan C."/>
            <person name="Murphy C."/>
            <person name="Neiman D."/>
            <person name="Pearson M."/>
            <person name="Priest M."/>
            <person name="Roberts A."/>
            <person name="Saif S."/>
            <person name="Shea T."/>
            <person name="Sisk P."/>
            <person name="Sykes S."/>
            <person name="Wortman J."/>
            <person name="Nusbaum C."/>
            <person name="Birren B."/>
        </authorList>
    </citation>
    <scope>NUCLEOTIDE SEQUENCE</scope>
    <source>
        <strain evidence="3">ERTm6</strain>
    </source>
</reference>
<name>H8ZB42_NEMA1</name>
<dbReference type="Proteomes" id="UP000054524">
    <property type="component" value="Unassembled WGS sequence"/>
</dbReference>
<evidence type="ECO:0000313" key="3">
    <source>
        <dbReference type="EMBL" id="KFG26234.1"/>
    </source>
</evidence>
<protein>
    <submittedName>
        <fullName evidence="2">Uncharacterized protein</fullName>
    </submittedName>
</protein>
<keyword evidence="1" id="KW-0812">Transmembrane</keyword>
<dbReference type="HOGENOM" id="CLU_1669852_0_0_1"/>
<organism evidence="2">
    <name type="scientific">Nematocida ausubeli (strain ATCC PRA-371 / ERTm2)</name>
    <name type="common">Nematode killer fungus</name>
    <dbReference type="NCBI Taxonomy" id="1913371"/>
    <lineage>
        <taxon>Eukaryota</taxon>
        <taxon>Fungi</taxon>
        <taxon>Fungi incertae sedis</taxon>
        <taxon>Microsporidia</taxon>
        <taxon>Nematocida</taxon>
    </lineage>
</organism>
<sequence length="158" mass="18397">MARIGTFRKTFDVLLLIIGISAVLYIAYYVIYDLNIYKGKNKELRKLFNTLSANKAKSFNTFMKEQNVDKGEIIACLSENVKIERRLTAKIINSILDKKVNRWFFLERRINKMLKTPDREKLLRLLERKEGLAFTNLLDNLVHTIVLDLDAIEANLTS</sequence>
<gene>
    <name evidence="2" type="ORF">NERG_00791</name>
    <name evidence="3" type="ORF">NESG_01351</name>
</gene>
<accession>H8ZB42</accession>
<reference evidence="2" key="1">
    <citation type="submission" date="2011-03" db="EMBL/GenBank/DDBJ databases">
        <title>The Genome Sequence of Nematocida sp1 strain ERTm2.</title>
        <authorList>
            <consortium name="The Broad Institute Genome Sequencing Platform"/>
            <consortium name="The Broad Institute Genome Sequencing Center for Infectious Disease"/>
            <person name="Cuomo C."/>
            <person name="Troemel E."/>
            <person name="Young S.K."/>
            <person name="Zeng Q."/>
            <person name="Gargeya S."/>
            <person name="Fitzgerald M."/>
            <person name="Haas B."/>
            <person name="Abouelleil A."/>
            <person name="Alvarado L."/>
            <person name="Arachchi H.M."/>
            <person name="Berlin A."/>
            <person name="Brown A."/>
            <person name="Chapman S.B."/>
            <person name="Chen Z."/>
            <person name="Dunbar C."/>
            <person name="Freedman E."/>
            <person name="Gearin G."/>
            <person name="Gellesch M."/>
            <person name="Goldberg J."/>
            <person name="Griggs A."/>
            <person name="Gujja S."/>
            <person name="Heilman E.R."/>
            <person name="Heiman D."/>
            <person name="Howarth C."/>
            <person name="Larson L."/>
            <person name="Lui A."/>
            <person name="MacDonald P.J.P."/>
            <person name="Mehta T."/>
            <person name="Montmayeur A."/>
            <person name="Murphy C."/>
            <person name="Neiman D."/>
            <person name="Pearson M."/>
            <person name="Priest M."/>
            <person name="Roberts A."/>
            <person name="Saif S."/>
            <person name="Shea T."/>
            <person name="Shenoy N."/>
            <person name="Sisk P."/>
            <person name="Stolte C."/>
            <person name="Sykes S."/>
            <person name="White J."/>
            <person name="Yandava C."/>
            <person name="Wortman J."/>
            <person name="Nusbaum C."/>
            <person name="Birren B."/>
        </authorList>
    </citation>
    <scope>NUCLEOTIDE SEQUENCE</scope>
    <source>
        <strain evidence="2">ERTm2</strain>
    </source>
</reference>
<dbReference type="EMBL" id="AKIJ01000003">
    <property type="protein sequence ID" value="KFG26234.1"/>
    <property type="molecule type" value="Genomic_DNA"/>
</dbReference>
<evidence type="ECO:0000256" key="1">
    <source>
        <dbReference type="SAM" id="Phobius"/>
    </source>
</evidence>
<feature type="transmembrane region" description="Helical" evidence="1">
    <location>
        <begin position="12"/>
        <end position="32"/>
    </location>
</feature>
<evidence type="ECO:0000313" key="4">
    <source>
        <dbReference type="Proteomes" id="UP000054524"/>
    </source>
</evidence>
<keyword evidence="1" id="KW-0472">Membrane</keyword>
<dbReference type="Proteomes" id="UP000005622">
    <property type="component" value="Unassembled WGS sequence"/>
</dbReference>
<dbReference type="AlphaFoldDB" id="H8ZB42"/>
<evidence type="ECO:0000313" key="2">
    <source>
        <dbReference type="EMBL" id="EHY66095.1"/>
    </source>
</evidence>
<reference evidence="3 4" key="3">
    <citation type="journal article" date="2014" name="Genome Announc.">
        <title>Genome Sequence of the Microsporidian Species Nematocida sp1 Strain ERTm6 (ATCC PRA-372).</title>
        <authorList>
            <person name="Bakowski M.A."/>
            <person name="Priest M."/>
            <person name="Young S."/>
            <person name="Cuomo C.A."/>
            <person name="Troemel E.R."/>
        </authorList>
    </citation>
    <scope>NUCLEOTIDE SEQUENCE [LARGE SCALE GENOMIC DNA]</scope>
    <source>
        <strain evidence="3 4">ERTm6</strain>
    </source>
</reference>
<proteinExistence type="predicted"/>